<keyword evidence="7" id="KW-0732">Signal</keyword>
<evidence type="ECO:0000256" key="2">
    <source>
        <dbReference type="ARBA" id="ARBA00006577"/>
    </source>
</evidence>
<evidence type="ECO:0000256" key="3">
    <source>
        <dbReference type="ARBA" id="ARBA00023110"/>
    </source>
</evidence>
<comment type="catalytic activity">
    <reaction evidence="1 5 6">
        <text>[protein]-peptidylproline (omega=180) = [protein]-peptidylproline (omega=0)</text>
        <dbReference type="Rhea" id="RHEA:16237"/>
        <dbReference type="Rhea" id="RHEA-COMP:10747"/>
        <dbReference type="Rhea" id="RHEA-COMP:10748"/>
        <dbReference type="ChEBI" id="CHEBI:83833"/>
        <dbReference type="ChEBI" id="CHEBI:83834"/>
        <dbReference type="EC" id="5.2.1.8"/>
    </reaction>
</comment>
<reference evidence="9 10" key="1">
    <citation type="submission" date="2024-08" db="EMBL/GenBank/DDBJ databases">
        <authorList>
            <person name="Lu H."/>
        </authorList>
    </citation>
    <scope>NUCLEOTIDE SEQUENCE [LARGE SCALE GENOMIC DNA]</scope>
    <source>
        <strain evidence="9 10">BYS78W</strain>
    </source>
</reference>
<comment type="caution">
    <text evidence="9">The sequence shown here is derived from an EMBL/GenBank/DDBJ whole genome shotgun (WGS) entry which is preliminary data.</text>
</comment>
<dbReference type="Proteomes" id="UP001606134">
    <property type="component" value="Unassembled WGS sequence"/>
</dbReference>
<keyword evidence="4 5" id="KW-0413">Isomerase</keyword>
<dbReference type="PROSITE" id="PS51257">
    <property type="entry name" value="PROKAR_LIPOPROTEIN"/>
    <property type="match status" value="1"/>
</dbReference>
<dbReference type="SUPFAM" id="SSF54534">
    <property type="entry name" value="FKBP-like"/>
    <property type="match status" value="1"/>
</dbReference>
<dbReference type="PROSITE" id="PS50059">
    <property type="entry name" value="FKBP_PPIASE"/>
    <property type="match status" value="1"/>
</dbReference>
<name>A0ABW7H6C6_9BURK</name>
<keyword evidence="3 5" id="KW-0697">Rotamase</keyword>
<dbReference type="InterPro" id="IPR001179">
    <property type="entry name" value="PPIase_FKBP_dom"/>
</dbReference>
<evidence type="ECO:0000259" key="8">
    <source>
        <dbReference type="PROSITE" id="PS50059"/>
    </source>
</evidence>
<accession>A0ABW7H6C6</accession>
<evidence type="ECO:0000256" key="5">
    <source>
        <dbReference type="PROSITE-ProRule" id="PRU00277"/>
    </source>
</evidence>
<evidence type="ECO:0000256" key="4">
    <source>
        <dbReference type="ARBA" id="ARBA00023235"/>
    </source>
</evidence>
<dbReference type="InterPro" id="IPR046357">
    <property type="entry name" value="PPIase_dom_sf"/>
</dbReference>
<organism evidence="9 10">
    <name type="scientific">Pelomonas candidula</name>
    <dbReference type="NCBI Taxonomy" id="3299025"/>
    <lineage>
        <taxon>Bacteria</taxon>
        <taxon>Pseudomonadati</taxon>
        <taxon>Pseudomonadota</taxon>
        <taxon>Betaproteobacteria</taxon>
        <taxon>Burkholderiales</taxon>
        <taxon>Sphaerotilaceae</taxon>
        <taxon>Roseateles</taxon>
    </lineage>
</organism>
<proteinExistence type="inferred from homology"/>
<dbReference type="Gene3D" id="3.10.50.40">
    <property type="match status" value="1"/>
</dbReference>
<evidence type="ECO:0000256" key="7">
    <source>
        <dbReference type="SAM" id="SignalP"/>
    </source>
</evidence>
<gene>
    <name evidence="9" type="ORF">ACG04R_02085</name>
</gene>
<sequence length="160" mass="15955">MPATRSRRHALQLAASALLIGLGLTACGGGGSSDSSSGGSTDYSAYGWSNVTALKIVDTTVGTGASATTGSKATVNYTLYLYDVRVSDTKGTKIDAGTGFQFTLGANQVISGFDTGVNGMKVGGSRTVTIPASLAYGSTGQGSVPANAALVFDITLTAVN</sequence>
<dbReference type="RefSeq" id="WP_394406062.1">
    <property type="nucleotide sequence ID" value="NZ_JBIGIC010000001.1"/>
</dbReference>
<evidence type="ECO:0000256" key="6">
    <source>
        <dbReference type="RuleBase" id="RU003915"/>
    </source>
</evidence>
<feature type="signal peptide" evidence="7">
    <location>
        <begin position="1"/>
        <end position="28"/>
    </location>
</feature>
<dbReference type="Pfam" id="PF00254">
    <property type="entry name" value="FKBP_C"/>
    <property type="match status" value="1"/>
</dbReference>
<dbReference type="PANTHER" id="PTHR43811:SF19">
    <property type="entry name" value="39 KDA FK506-BINDING NUCLEAR PROTEIN"/>
    <property type="match status" value="1"/>
</dbReference>
<keyword evidence="10" id="KW-1185">Reference proteome</keyword>
<feature type="chain" id="PRO_5047149247" description="Peptidyl-prolyl cis-trans isomerase" evidence="7">
    <location>
        <begin position="29"/>
        <end position="160"/>
    </location>
</feature>
<dbReference type="PANTHER" id="PTHR43811">
    <property type="entry name" value="FKBP-TYPE PEPTIDYL-PROLYL CIS-TRANS ISOMERASE FKPA"/>
    <property type="match status" value="1"/>
</dbReference>
<comment type="similarity">
    <text evidence="2 6">Belongs to the FKBP-type PPIase family.</text>
</comment>
<protein>
    <recommendedName>
        <fullName evidence="6">Peptidyl-prolyl cis-trans isomerase</fullName>
        <ecNumber evidence="6">5.2.1.8</ecNumber>
    </recommendedName>
</protein>
<dbReference type="GO" id="GO:0003755">
    <property type="term" value="F:peptidyl-prolyl cis-trans isomerase activity"/>
    <property type="evidence" value="ECO:0007669"/>
    <property type="project" value="UniProtKB-EC"/>
</dbReference>
<dbReference type="EC" id="5.2.1.8" evidence="6"/>
<evidence type="ECO:0000313" key="9">
    <source>
        <dbReference type="EMBL" id="MFG6485441.1"/>
    </source>
</evidence>
<dbReference type="EMBL" id="JBIGIC010000001">
    <property type="protein sequence ID" value="MFG6485441.1"/>
    <property type="molecule type" value="Genomic_DNA"/>
</dbReference>
<evidence type="ECO:0000256" key="1">
    <source>
        <dbReference type="ARBA" id="ARBA00000971"/>
    </source>
</evidence>
<feature type="domain" description="PPIase FKBP-type" evidence="8">
    <location>
        <begin position="70"/>
        <end position="160"/>
    </location>
</feature>
<evidence type="ECO:0000313" key="10">
    <source>
        <dbReference type="Proteomes" id="UP001606134"/>
    </source>
</evidence>